<proteinExistence type="predicted"/>
<comment type="caution">
    <text evidence="2">The sequence shown here is derived from an EMBL/GenBank/DDBJ whole genome shotgun (WGS) entry which is preliminary data.</text>
</comment>
<feature type="region of interest" description="Disordered" evidence="1">
    <location>
        <begin position="290"/>
        <end position="312"/>
    </location>
</feature>
<sequence>MSIPTVAQVFESGINTAPTSAMESNSLDTLVRLQLAAASRELAMNAGDSSSPDNSKNLISDVGEYLTQTAQMWFSLTDKLVRGPHVAVAAEEAHEQTFSKTHMADLKPMAVMDMNITKLGKIRDLTEKFSRDVEEIWRRRPEPGSVVSAPSYQTASPFPTIKTEMSWNQPSIVGSDVDHRVHSGQKMMLTSHIADGHPSPGPNASASDDSEEEEEDDEDEQFAKIDMEALKQRGKGSYYCPLGHRCDKGGVDKEGKLVLFDRNSSFAQHCNKHRKPWRCDVPGCPNPPKKRKFARRDGLERHKATVKHRVMT</sequence>
<evidence type="ECO:0000313" key="2">
    <source>
        <dbReference type="EMBL" id="RSM05909.1"/>
    </source>
</evidence>
<name>A0A428TVH4_9HYPO</name>
<keyword evidence="3" id="KW-1185">Reference proteome</keyword>
<reference evidence="2 3" key="1">
    <citation type="submission" date="2017-06" db="EMBL/GenBank/DDBJ databases">
        <title>Comparative genomic analysis of Ambrosia Fusariam Clade fungi.</title>
        <authorList>
            <person name="Stajich J.E."/>
            <person name="Carrillo J."/>
            <person name="Kijimoto T."/>
            <person name="Eskalen A."/>
            <person name="O'Donnell K."/>
            <person name="Kasson M."/>
        </authorList>
    </citation>
    <scope>NUCLEOTIDE SEQUENCE [LARGE SCALE GENOMIC DNA]</scope>
    <source>
        <strain evidence="2 3">NRRL62579</strain>
    </source>
</reference>
<dbReference type="AlphaFoldDB" id="A0A428TVH4"/>
<protein>
    <submittedName>
        <fullName evidence="2">Uncharacterized protein</fullName>
    </submittedName>
</protein>
<dbReference type="Proteomes" id="UP000287144">
    <property type="component" value="Unassembled WGS sequence"/>
</dbReference>
<evidence type="ECO:0000256" key="1">
    <source>
        <dbReference type="SAM" id="MobiDB-lite"/>
    </source>
</evidence>
<accession>A0A428TVH4</accession>
<organism evidence="2 3">
    <name type="scientific">Fusarium oligoseptatum</name>
    <dbReference type="NCBI Taxonomy" id="2604345"/>
    <lineage>
        <taxon>Eukaryota</taxon>
        <taxon>Fungi</taxon>
        <taxon>Dikarya</taxon>
        <taxon>Ascomycota</taxon>
        <taxon>Pezizomycotina</taxon>
        <taxon>Sordariomycetes</taxon>
        <taxon>Hypocreomycetidae</taxon>
        <taxon>Hypocreales</taxon>
        <taxon>Nectriaceae</taxon>
        <taxon>Fusarium</taxon>
        <taxon>Fusarium solani species complex</taxon>
    </lineage>
</organism>
<evidence type="ECO:0000313" key="3">
    <source>
        <dbReference type="Proteomes" id="UP000287144"/>
    </source>
</evidence>
<feature type="region of interest" description="Disordered" evidence="1">
    <location>
        <begin position="191"/>
        <end position="220"/>
    </location>
</feature>
<feature type="compositionally biased region" description="Acidic residues" evidence="1">
    <location>
        <begin position="208"/>
        <end position="220"/>
    </location>
</feature>
<gene>
    <name evidence="2" type="ORF">CEP52_005969</name>
</gene>
<dbReference type="EMBL" id="NKCK01000049">
    <property type="protein sequence ID" value="RSM05909.1"/>
    <property type="molecule type" value="Genomic_DNA"/>
</dbReference>
<dbReference type="STRING" id="1325735.A0A428TVH4"/>